<dbReference type="Pfam" id="PF03732">
    <property type="entry name" value="Retrotrans_gag"/>
    <property type="match status" value="1"/>
</dbReference>
<dbReference type="AlphaFoldDB" id="A0A0B1P7Q9"/>
<keyword evidence="3" id="KW-1185">Reference proteome</keyword>
<dbReference type="Gene3D" id="3.10.10.10">
    <property type="entry name" value="HIV Type 1 Reverse Transcriptase, subunit A, domain 1"/>
    <property type="match status" value="1"/>
</dbReference>
<dbReference type="PROSITE" id="PS50878">
    <property type="entry name" value="RT_POL"/>
    <property type="match status" value="1"/>
</dbReference>
<evidence type="ECO:0000259" key="1">
    <source>
        <dbReference type="PROSITE" id="PS50878"/>
    </source>
</evidence>
<gene>
    <name evidence="2" type="ORF">EV44_g3227</name>
</gene>
<evidence type="ECO:0000313" key="3">
    <source>
        <dbReference type="Proteomes" id="UP000030854"/>
    </source>
</evidence>
<dbReference type="STRING" id="52586.A0A0B1P7Q9"/>
<sequence length="567" mass="65924">MGDETQFCHTSTASLRLLVPTTQPLLANLRIDAKAIGTEEERVWYGSGRLTDTAFNRIHPWIEYAKGSRSFTVEEFLNRLDKAFVDPEKITKAIDKLNSIRQGNRDFREFLQDFEQTLLEAQAWGWTEEAKKSYLRADLNRDLTDRLVSQPEPHKYDDFVAQIPTISDKLEAIKAWDHRRGLKRHILQVSGAEESKAFSDQWTGSQPRLSDLAVKLPVEYHDFLDIFDHKKADFLPPLRGQGIGHTIEIEKIDGQEVKVPWGPTYSISRDELLVLHKTLTELLDKLFIRVSNSPAAAPVLFVKKPSGSLRFCVDYRELNRLKRKDRYPLPFIYETLWNISKAKWFTKLDVIAAFHKIRIAEGDEWKTAFRTRYGLYEWPVTPFGLANALITFQKYINWVLRDYLDNFCSAYVDDILIYSESKSEHKVHVQKVLRSLKEAGLQLDIVKCEFETQRIKYLGFIIEAEKGLQMDPEKIKAIETWEAPTSVKGVRGFLGLANFYRRFIHNFADLVRPLTSLTRKDCKFHRNSEAQSAFQNLKRIFIKAPALGQFDYDGQSRIRNRFLWLVH</sequence>
<proteinExistence type="predicted"/>
<reference evidence="2 3" key="1">
    <citation type="journal article" date="2014" name="BMC Genomics">
        <title>Adaptive genomic structural variation in the grape powdery mildew pathogen, Erysiphe necator.</title>
        <authorList>
            <person name="Jones L."/>
            <person name="Riaz S."/>
            <person name="Morales-Cruz A."/>
            <person name="Amrine K.C."/>
            <person name="McGuire B."/>
            <person name="Gubler W.D."/>
            <person name="Walker M.A."/>
            <person name="Cantu D."/>
        </authorList>
    </citation>
    <scope>NUCLEOTIDE SEQUENCE [LARGE SCALE GENOMIC DNA]</scope>
    <source>
        <strain evidence="3">c</strain>
    </source>
</reference>
<dbReference type="PANTHER" id="PTHR37984:SF5">
    <property type="entry name" value="PROTEIN NYNRIN-LIKE"/>
    <property type="match status" value="1"/>
</dbReference>
<organism evidence="2 3">
    <name type="scientific">Uncinula necator</name>
    <name type="common">Grape powdery mildew</name>
    <dbReference type="NCBI Taxonomy" id="52586"/>
    <lineage>
        <taxon>Eukaryota</taxon>
        <taxon>Fungi</taxon>
        <taxon>Dikarya</taxon>
        <taxon>Ascomycota</taxon>
        <taxon>Pezizomycotina</taxon>
        <taxon>Leotiomycetes</taxon>
        <taxon>Erysiphales</taxon>
        <taxon>Erysiphaceae</taxon>
        <taxon>Erysiphe</taxon>
    </lineage>
</organism>
<dbReference type="HOGENOM" id="CLU_013695_0_0_1"/>
<dbReference type="InterPro" id="IPR005162">
    <property type="entry name" value="Retrotrans_gag_dom"/>
</dbReference>
<evidence type="ECO:0000313" key="2">
    <source>
        <dbReference type="EMBL" id="KHJ34727.1"/>
    </source>
</evidence>
<dbReference type="InterPro" id="IPR043502">
    <property type="entry name" value="DNA/RNA_pol_sf"/>
</dbReference>
<dbReference type="EMBL" id="JNVN01000734">
    <property type="protein sequence ID" value="KHJ34727.1"/>
    <property type="molecule type" value="Genomic_DNA"/>
</dbReference>
<dbReference type="Proteomes" id="UP000030854">
    <property type="component" value="Unassembled WGS sequence"/>
</dbReference>
<dbReference type="PANTHER" id="PTHR37984">
    <property type="entry name" value="PROTEIN CBG26694"/>
    <property type="match status" value="1"/>
</dbReference>
<dbReference type="CDD" id="cd01647">
    <property type="entry name" value="RT_LTR"/>
    <property type="match status" value="1"/>
</dbReference>
<dbReference type="InterPro" id="IPR043128">
    <property type="entry name" value="Rev_trsase/Diguanyl_cyclase"/>
</dbReference>
<comment type="caution">
    <text evidence="2">The sequence shown here is derived from an EMBL/GenBank/DDBJ whole genome shotgun (WGS) entry which is preliminary data.</text>
</comment>
<dbReference type="InterPro" id="IPR000477">
    <property type="entry name" value="RT_dom"/>
</dbReference>
<feature type="domain" description="Reverse transcriptase" evidence="1">
    <location>
        <begin position="283"/>
        <end position="462"/>
    </location>
</feature>
<name>A0A0B1P7Q9_UNCNE</name>
<protein>
    <recommendedName>
        <fullName evidence="1">Reverse transcriptase domain-containing protein</fullName>
    </recommendedName>
</protein>
<dbReference type="FunFam" id="3.30.70.270:FF:000063">
    <property type="entry name" value="Zinc knuckle domaincontaining protein"/>
    <property type="match status" value="1"/>
</dbReference>
<dbReference type="Pfam" id="PF00078">
    <property type="entry name" value="RVT_1"/>
    <property type="match status" value="1"/>
</dbReference>
<dbReference type="InterPro" id="IPR050951">
    <property type="entry name" value="Retrovirus_Pol_polyprotein"/>
</dbReference>
<dbReference type="SUPFAM" id="SSF56672">
    <property type="entry name" value="DNA/RNA polymerases"/>
    <property type="match status" value="1"/>
</dbReference>
<dbReference type="Gene3D" id="3.30.70.270">
    <property type="match status" value="2"/>
</dbReference>
<accession>A0A0B1P7Q9</accession>